<feature type="region of interest" description="Disordered" evidence="5">
    <location>
        <begin position="43"/>
        <end position="65"/>
    </location>
</feature>
<organism evidence="6 7">
    <name type="scientific">Polyplosphaeria fusca</name>
    <dbReference type="NCBI Taxonomy" id="682080"/>
    <lineage>
        <taxon>Eukaryota</taxon>
        <taxon>Fungi</taxon>
        <taxon>Dikarya</taxon>
        <taxon>Ascomycota</taxon>
        <taxon>Pezizomycotina</taxon>
        <taxon>Dothideomycetes</taxon>
        <taxon>Pleosporomycetidae</taxon>
        <taxon>Pleosporales</taxon>
        <taxon>Tetraplosphaeriaceae</taxon>
        <taxon>Polyplosphaeria</taxon>
    </lineage>
</organism>
<evidence type="ECO:0000256" key="2">
    <source>
        <dbReference type="ARBA" id="ARBA00008352"/>
    </source>
</evidence>
<dbReference type="Pfam" id="PF11705">
    <property type="entry name" value="RNA_pol_3_Rpc31"/>
    <property type="match status" value="1"/>
</dbReference>
<proteinExistence type="inferred from homology"/>
<feature type="region of interest" description="Disordered" evidence="5">
    <location>
        <begin position="1"/>
        <end position="26"/>
    </location>
</feature>
<sequence>MAPGARGGRGGRGGARGASARPAAASADTDFDLDKFLTGAEGLMKKPSERFPEHAPPLAAPPTDHGRRVFKHMIANRERLRAAPFYTQLDNGRTTGLKRKRDGPVPTEASLFNTFSDNQTYSSKYYKVRRRLPEQNTRPYVKPFFPRELGDVIGPDGTIDGDDQKKRKVLKIAKGDLKSRFDRFIEERQARGDLEHAAADDEDDDDDDKADKNDGDDEDEGLDDDENEDLDKLSQISTDSEESDDDYNAELYFDNGEGDDDDDPEPYDNPYE</sequence>
<dbReference type="AlphaFoldDB" id="A0A9P4V743"/>
<gene>
    <name evidence="6" type="ORF">EJ04DRAFT_67859</name>
</gene>
<feature type="compositionally biased region" description="Low complexity" evidence="5">
    <location>
        <begin position="17"/>
        <end position="26"/>
    </location>
</feature>
<protein>
    <recommendedName>
        <fullName evidence="4">DNA-directed RNA polymerase III subunit</fullName>
    </recommendedName>
</protein>
<comment type="caution">
    <text evidence="6">The sequence shown here is derived from an EMBL/GenBank/DDBJ whole genome shotgun (WGS) entry which is preliminary data.</text>
</comment>
<feature type="compositionally biased region" description="Acidic residues" evidence="5">
    <location>
        <begin position="256"/>
        <end position="272"/>
    </location>
</feature>
<reference evidence="6" key="1">
    <citation type="journal article" date="2020" name="Stud. Mycol.">
        <title>101 Dothideomycetes genomes: a test case for predicting lifestyles and emergence of pathogens.</title>
        <authorList>
            <person name="Haridas S."/>
            <person name="Albert R."/>
            <person name="Binder M."/>
            <person name="Bloem J."/>
            <person name="Labutti K."/>
            <person name="Salamov A."/>
            <person name="Andreopoulos B."/>
            <person name="Baker S."/>
            <person name="Barry K."/>
            <person name="Bills G."/>
            <person name="Bluhm B."/>
            <person name="Cannon C."/>
            <person name="Castanera R."/>
            <person name="Culley D."/>
            <person name="Daum C."/>
            <person name="Ezra D."/>
            <person name="Gonzalez J."/>
            <person name="Henrissat B."/>
            <person name="Kuo A."/>
            <person name="Liang C."/>
            <person name="Lipzen A."/>
            <person name="Lutzoni F."/>
            <person name="Magnuson J."/>
            <person name="Mondo S."/>
            <person name="Nolan M."/>
            <person name="Ohm R."/>
            <person name="Pangilinan J."/>
            <person name="Park H.-J."/>
            <person name="Ramirez L."/>
            <person name="Alfaro M."/>
            <person name="Sun H."/>
            <person name="Tritt A."/>
            <person name="Yoshinaga Y."/>
            <person name="Zwiers L.-H."/>
            <person name="Turgeon B."/>
            <person name="Goodwin S."/>
            <person name="Spatafora J."/>
            <person name="Crous P."/>
            <person name="Grigoriev I."/>
        </authorList>
    </citation>
    <scope>NUCLEOTIDE SEQUENCE</scope>
    <source>
        <strain evidence="6">CBS 125425</strain>
    </source>
</reference>
<accession>A0A9P4V743</accession>
<evidence type="ECO:0000313" key="6">
    <source>
        <dbReference type="EMBL" id="KAF2738060.1"/>
    </source>
</evidence>
<comment type="subunit">
    <text evidence="4">Component of the RNA polymerase III (Pol III) complex.</text>
</comment>
<evidence type="ECO:0000256" key="5">
    <source>
        <dbReference type="SAM" id="MobiDB-lite"/>
    </source>
</evidence>
<evidence type="ECO:0000313" key="7">
    <source>
        <dbReference type="Proteomes" id="UP000799444"/>
    </source>
</evidence>
<dbReference type="OrthoDB" id="5377312at2759"/>
<dbReference type="EMBL" id="ML996111">
    <property type="protein sequence ID" value="KAF2738060.1"/>
    <property type="molecule type" value="Genomic_DNA"/>
</dbReference>
<keyword evidence="3 4" id="KW-0539">Nucleus</keyword>
<feature type="compositionally biased region" description="Gly residues" evidence="5">
    <location>
        <begin position="1"/>
        <end position="16"/>
    </location>
</feature>
<dbReference type="InterPro" id="IPR024661">
    <property type="entry name" value="RNA_pol_III_Rpc31"/>
</dbReference>
<evidence type="ECO:0000256" key="3">
    <source>
        <dbReference type="ARBA" id="ARBA00023242"/>
    </source>
</evidence>
<feature type="compositionally biased region" description="Acidic residues" evidence="5">
    <location>
        <begin position="239"/>
        <end position="248"/>
    </location>
</feature>
<evidence type="ECO:0000256" key="1">
    <source>
        <dbReference type="ARBA" id="ARBA00004123"/>
    </source>
</evidence>
<feature type="region of interest" description="Disordered" evidence="5">
    <location>
        <begin position="191"/>
        <end position="272"/>
    </location>
</feature>
<comment type="function">
    <text evidence="4">DNA-dependent RNA polymerase catalyzes the transcription of DNA into RNA using the four ribonucleoside triphosphates as substrates. Specific peripheric component of RNA polymerase III which synthesizes small RNAs, such as 5S rRNA and tRNAs.</text>
</comment>
<evidence type="ECO:0000256" key="4">
    <source>
        <dbReference type="PIRNR" id="PIRNR000777"/>
    </source>
</evidence>
<dbReference type="GO" id="GO:0005666">
    <property type="term" value="C:RNA polymerase III complex"/>
    <property type="evidence" value="ECO:0007669"/>
    <property type="project" value="UniProtKB-UniRule"/>
</dbReference>
<feature type="compositionally biased region" description="Basic and acidic residues" evidence="5">
    <location>
        <begin position="43"/>
        <end position="53"/>
    </location>
</feature>
<comment type="subcellular location">
    <subcellularLocation>
        <location evidence="1 4">Nucleus</location>
    </subcellularLocation>
</comment>
<name>A0A9P4V743_9PLEO</name>
<dbReference type="GO" id="GO:0006383">
    <property type="term" value="P:transcription by RNA polymerase III"/>
    <property type="evidence" value="ECO:0007669"/>
    <property type="project" value="UniProtKB-UniRule"/>
</dbReference>
<feature type="compositionally biased region" description="Acidic residues" evidence="5">
    <location>
        <begin position="200"/>
        <end position="229"/>
    </location>
</feature>
<dbReference type="Proteomes" id="UP000799444">
    <property type="component" value="Unassembled WGS sequence"/>
</dbReference>
<dbReference type="PIRSF" id="PIRSF000777">
    <property type="entry name" value="RNA_polIII_C31"/>
    <property type="match status" value="1"/>
</dbReference>
<keyword evidence="7" id="KW-1185">Reference proteome</keyword>
<comment type="similarity">
    <text evidence="2 4">Belongs to the eukaryotic RPC7 RNA polymerase subunit family.</text>
</comment>